<evidence type="ECO:0000313" key="14">
    <source>
        <dbReference type="Proteomes" id="UP000030745"/>
    </source>
</evidence>
<dbReference type="GO" id="GO:0016020">
    <property type="term" value="C:membrane"/>
    <property type="evidence" value="ECO:0007669"/>
    <property type="project" value="InterPro"/>
</dbReference>
<proteinExistence type="predicted"/>
<evidence type="ECO:0000256" key="6">
    <source>
        <dbReference type="ARBA" id="ARBA00023136"/>
    </source>
</evidence>
<dbReference type="Proteomes" id="UP000030745">
    <property type="component" value="Unassembled WGS sequence"/>
</dbReference>
<comment type="subcellular location">
    <subcellularLocation>
        <location evidence="1">Endomembrane system</location>
        <topology evidence="1">Multi-pass membrane protein</topology>
    </subcellularLocation>
</comment>
<feature type="transmembrane region" description="Helical" evidence="9">
    <location>
        <begin position="1854"/>
        <end position="1882"/>
    </location>
</feature>
<name>A0A067C1N9_SAPPC</name>
<keyword evidence="2" id="KW-0813">Transport</keyword>
<evidence type="ECO:0000256" key="8">
    <source>
        <dbReference type="ARBA" id="ARBA00023303"/>
    </source>
</evidence>
<dbReference type="InterPro" id="IPR013662">
    <property type="entry name" value="RIH_assoc-dom"/>
</dbReference>
<dbReference type="KEGG" id="spar:SPRG_14004"/>
<accession>A0A067C1N9</accession>
<dbReference type="PANTHER" id="PTHR13715:SF99">
    <property type="entry name" value="INOSITOL 1,4,5-TRISPHOSPHATE RECEPTOR-LIKE PROTEIN A"/>
    <property type="match status" value="1"/>
</dbReference>
<evidence type="ECO:0000256" key="1">
    <source>
        <dbReference type="ARBA" id="ARBA00004127"/>
    </source>
</evidence>
<evidence type="ECO:0000259" key="10">
    <source>
        <dbReference type="Pfam" id="PF00520"/>
    </source>
</evidence>
<protein>
    <recommendedName>
        <fullName evidence="15">RyR/IP3R Homology associated domain-containing protein</fullName>
    </recommendedName>
</protein>
<keyword evidence="4 9" id="KW-1133">Transmembrane helix</keyword>
<dbReference type="EMBL" id="KK583311">
    <property type="protein sequence ID" value="KDO20486.1"/>
    <property type="molecule type" value="Genomic_DNA"/>
</dbReference>
<evidence type="ECO:0000259" key="12">
    <source>
        <dbReference type="Pfam" id="PF08454"/>
    </source>
</evidence>
<dbReference type="PANTHER" id="PTHR13715">
    <property type="entry name" value="RYANODINE RECEPTOR AND IP3 RECEPTOR"/>
    <property type="match status" value="1"/>
</dbReference>
<evidence type="ECO:0000256" key="4">
    <source>
        <dbReference type="ARBA" id="ARBA00022989"/>
    </source>
</evidence>
<dbReference type="RefSeq" id="XP_012208812.1">
    <property type="nucleotide sequence ID" value="XM_012353422.1"/>
</dbReference>
<dbReference type="InterPro" id="IPR005821">
    <property type="entry name" value="Ion_trans_dom"/>
</dbReference>
<keyword evidence="3 9" id="KW-0812">Transmembrane</keyword>
<dbReference type="InterPro" id="IPR000699">
    <property type="entry name" value="RIH_dom"/>
</dbReference>
<feature type="domain" description="RIH" evidence="11">
    <location>
        <begin position="152"/>
        <end position="209"/>
    </location>
</feature>
<dbReference type="Pfam" id="PF00520">
    <property type="entry name" value="Ion_trans"/>
    <property type="match status" value="1"/>
</dbReference>
<dbReference type="OMA" id="CIERTIM"/>
<evidence type="ECO:0000256" key="5">
    <source>
        <dbReference type="ARBA" id="ARBA00023065"/>
    </source>
</evidence>
<feature type="transmembrane region" description="Helical" evidence="9">
    <location>
        <begin position="1903"/>
        <end position="1925"/>
    </location>
</feature>
<feature type="transmembrane region" description="Helical" evidence="9">
    <location>
        <begin position="1745"/>
        <end position="1762"/>
    </location>
</feature>
<keyword evidence="14" id="KW-1185">Reference proteome</keyword>
<dbReference type="VEuPathDB" id="FungiDB:SPRG_14004"/>
<evidence type="ECO:0000256" key="2">
    <source>
        <dbReference type="ARBA" id="ARBA00022448"/>
    </source>
</evidence>
<evidence type="ECO:0000259" key="11">
    <source>
        <dbReference type="Pfam" id="PF01365"/>
    </source>
</evidence>
<evidence type="ECO:0000256" key="3">
    <source>
        <dbReference type="ARBA" id="ARBA00022692"/>
    </source>
</evidence>
<feature type="transmembrane region" description="Helical" evidence="9">
    <location>
        <begin position="1982"/>
        <end position="2005"/>
    </location>
</feature>
<dbReference type="Gene3D" id="1.10.287.70">
    <property type="match status" value="1"/>
</dbReference>
<reference evidence="13 14" key="1">
    <citation type="journal article" date="2013" name="PLoS Genet.">
        <title>Distinctive expansion of potential virulence genes in the genome of the oomycete fish pathogen Saprolegnia parasitica.</title>
        <authorList>
            <person name="Jiang R.H."/>
            <person name="de Bruijn I."/>
            <person name="Haas B.J."/>
            <person name="Belmonte R."/>
            <person name="Lobach L."/>
            <person name="Christie J."/>
            <person name="van den Ackerveken G."/>
            <person name="Bottin A."/>
            <person name="Bulone V."/>
            <person name="Diaz-Moreno S.M."/>
            <person name="Dumas B."/>
            <person name="Fan L."/>
            <person name="Gaulin E."/>
            <person name="Govers F."/>
            <person name="Grenville-Briggs L.J."/>
            <person name="Horner N.R."/>
            <person name="Levin J.Z."/>
            <person name="Mammella M."/>
            <person name="Meijer H.J."/>
            <person name="Morris P."/>
            <person name="Nusbaum C."/>
            <person name="Oome S."/>
            <person name="Phillips A.J."/>
            <person name="van Rooyen D."/>
            <person name="Rzeszutek E."/>
            <person name="Saraiva M."/>
            <person name="Secombes C.J."/>
            <person name="Seidl M.F."/>
            <person name="Snel B."/>
            <person name="Stassen J.H."/>
            <person name="Sykes S."/>
            <person name="Tripathy S."/>
            <person name="van den Berg H."/>
            <person name="Vega-Arreguin J.C."/>
            <person name="Wawra S."/>
            <person name="Young S.K."/>
            <person name="Zeng Q."/>
            <person name="Dieguez-Uribeondo J."/>
            <person name="Russ C."/>
            <person name="Tyler B.M."/>
            <person name="van West P."/>
        </authorList>
    </citation>
    <scope>NUCLEOTIDE SEQUENCE [LARGE SCALE GENOMIC DNA]</scope>
    <source>
        <strain evidence="13 14">CBS 223.65</strain>
    </source>
</reference>
<dbReference type="Pfam" id="PF01365">
    <property type="entry name" value="RYDR_ITPR"/>
    <property type="match status" value="1"/>
</dbReference>
<keyword evidence="8" id="KW-0407">Ion channel</keyword>
<dbReference type="InterPro" id="IPR015925">
    <property type="entry name" value="Ryanodine_IP3_receptor"/>
</dbReference>
<dbReference type="Pfam" id="PF08454">
    <property type="entry name" value="RIH_assoc"/>
    <property type="match status" value="1"/>
</dbReference>
<feature type="domain" description="RyR/IP3R Homology associated" evidence="12">
    <location>
        <begin position="1425"/>
        <end position="1519"/>
    </location>
</feature>
<keyword evidence="6 9" id="KW-0472">Membrane</keyword>
<dbReference type="OrthoDB" id="300855at2759"/>
<evidence type="ECO:0000313" key="13">
    <source>
        <dbReference type="EMBL" id="KDO20486.1"/>
    </source>
</evidence>
<organism evidence="13 14">
    <name type="scientific">Saprolegnia parasitica (strain CBS 223.65)</name>
    <dbReference type="NCBI Taxonomy" id="695850"/>
    <lineage>
        <taxon>Eukaryota</taxon>
        <taxon>Sar</taxon>
        <taxon>Stramenopiles</taxon>
        <taxon>Oomycota</taxon>
        <taxon>Saprolegniomycetes</taxon>
        <taxon>Saprolegniales</taxon>
        <taxon>Saprolegniaceae</taxon>
        <taxon>Saprolegnia</taxon>
    </lineage>
</organism>
<evidence type="ECO:0008006" key="15">
    <source>
        <dbReference type="Google" id="ProtNLM"/>
    </source>
</evidence>
<feature type="transmembrane region" description="Helical" evidence="9">
    <location>
        <begin position="1769"/>
        <end position="1789"/>
    </location>
</feature>
<gene>
    <name evidence="13" type="ORF">SPRG_14004</name>
</gene>
<keyword evidence="7" id="KW-1071">Ligand-gated ion channel</keyword>
<evidence type="ECO:0000256" key="7">
    <source>
        <dbReference type="ARBA" id="ARBA00023286"/>
    </source>
</evidence>
<evidence type="ECO:0000256" key="9">
    <source>
        <dbReference type="SAM" id="Phobius"/>
    </source>
</evidence>
<dbReference type="GO" id="GO:0012505">
    <property type="term" value="C:endomembrane system"/>
    <property type="evidence" value="ECO:0007669"/>
    <property type="project" value="UniProtKB-SubCell"/>
</dbReference>
<feature type="domain" description="Ion transport" evidence="10">
    <location>
        <begin position="1873"/>
        <end position="2008"/>
    </location>
</feature>
<dbReference type="GeneID" id="24135838"/>
<keyword evidence="5" id="KW-0406">Ion transport</keyword>
<sequence length="2168" mass="245093">MTYGDLSCFAPFSPYGGPYSIDDVCSFNFASHSLFDRMQSNLSTTLDGLDDEDDDGAGDRRGRHGKVAVSLPAAYQLSDESMQTLNRIICTVNMLLFRIFSRVKTWDDASACRDAMPVLMELLGHGFKASVPLSFLIQEKWHVSESVASYSHTLRSFIDLIKTRGKSIRYLQFLVVLCSANGHAVAKIQEKLCELLFDTEDSAALLVPTQPTGHGFKICIPAKPSGERWVDLDVFYNEYYDSKRHTTLAPYYYGLLQLYCALCMDRNYVCIQRLRAIFPRANLLETVQDAGLSRSMRAVLLNLLVVLHVDCEPQTVLPSPRYTRIWKNAVVEVPSNALHGADGEFFGDLKTVLLRYFRKHRGVIVIVEYPQNELTLAMVRATQKLVVFGMFSSDLRHLVPLLVDLLDSRTDLVEAHRPATSTTVPEYSVPFFENSVQRQKHPAYRQYSVHDTEVQPMLPSHEPSSPCDVQTPSSGWHAAYKKAKKELHRFSALSAKSSSSSLRRLPDSKYTMSEWNKVVMDIKESICATLLCIDTFRLDYQLSSVLYTLHSTAKRCSSSPLASSLWGASSKRGTPLTFAMQNDSLECIYSLHVLAGRRLDTVLLQALMYEHPPLVSKALELYMQQFNQHDQLMKALSSTLVIADDATVQMYARLQAHVNDLRRLAETTEVWMDLTSDADFSTASKACATLRAILDAFNSKESHRAVIHRILRNIQAIDHVIAMVSAGSHFFHALFPSKVRRGASGCGPTQRYRSTMNVPETVLEERQRSALYAVYSHCTEFLGHICQHPENAPLMDAHADTLLDFAEALPAAQDALCGLYLRGRTDATPKAVIAWFVRWTVAYKTDGEARFLEFLRCLAARPRDRATILQQLQQYPSIYHDLTNGRHAKYVAAVLNLLAACAPRAEANDTCRVEFLSLDEWLAVLETGLAAHEWALGLACLRFFKDVILAQDDVFDGVPASLHLRILQRVSDLTTKCIRLDLLALQQVDLQLAAPTASRYTLDAIMLVLVPALDAYLPRIMGIVKPKADEWREWLAAWYLWLFGAWVPADARSKDELHNCLQYIEVLWATEMLSDLWCDVLERSERPRLDPGLGGLRSNAPFVLDLDSTTFADLLIEAQAYHAFLKHEPKSSATAVASSRQLPTLQAPRASALHDFVTATDMSEKLPSLNIALLEAKPSWVRKVQTKYGWELEMSDGVAHGHKLKSNAYRMPRGSDSADEDSAIVQDFVLYLRRHHRIKIAVRDELSHMMRNIVSVQVQLKAESQTAPTLPLIALTFDDIVAKLVSHFKMLKYPKHIKMSLTLLEVFIQMITSVDTPGSRNAMQAKLDTLGATELVVDLVSTTDDQAVQDKAIELGIALLNGMNAKVQEHFYAIWIESANTDFFQRLQSRLEAAMTHDNMTQELRLTPRRPKSPLKAPSHEGASKYEAMTRLLRFLQLLCEGHYLDAQRYLIAQRTSSHNLVSATVAYLLDVSGALSAETLVVYKQVFDTITECCQGPCHEAQETVATYAFVSTINELMLFSSKPTHHMSDASLVLYRDLKASIVISLLSLLEGRHDRQIHDRLVQELNFDALKDNVVDVFHYFEHRYNGEYDGNERCSHDAYLGMGFNLHILMQQLIEHQPSIAEALQPRATKVTKHKSAKDASYEKAYRFFHKRCARVEIVWPIVGGSDTVPPLIAVHFPIHPICVCVTDATRQRLFQDVSRDANKLYDFYVKTHVVLEEMEHQCTLRQNHLKAVLSKNASQIKLLTFIWSLLLNLVVLTNYALVTVWYFMGCIHVLLTVVLLFMYWTNSVPLLLQRRATQYAYEEAPSMRVDDKKTLQDVERLVRCVGSDIKVQPLSRVETVYVLLTDGRLWYRGLLVCAAIAGVLIEPLFFSFHLVDFINRSQELRDVLRAVVVPGKTLLHIVVFYLLLVYVFAVVAYTYFPGDFKVDANTNGCETVWECYLTSLDQGFKNDGGLGAYLPNHRRGSDSLGYIRFFYDLAYNIVLIIVLINLTFGVIIDTFASLRTSHKEQLDENRDRCFVCSIDGYTFNRLTRRGFEYHTTTEHNVWHYIYLFAHIRKKPFTEYNGVELYLALKMARGDVSFSQLATSTPTPSHDSTHDALLRVEAQLARLLQAHATLDAKCDATTRRLDEWMAKPVSPTMHSATANTVFFPETDQDDAPSADE</sequence>
<dbReference type="GO" id="GO:0005262">
    <property type="term" value="F:calcium channel activity"/>
    <property type="evidence" value="ECO:0007669"/>
    <property type="project" value="InterPro"/>
</dbReference>
<dbReference type="STRING" id="695850.A0A067C1N9"/>